<protein>
    <recommendedName>
        <fullName evidence="3">Cytoplasmic protein</fullName>
    </recommendedName>
</protein>
<proteinExistence type="predicted"/>
<evidence type="ECO:0008006" key="3">
    <source>
        <dbReference type="Google" id="ProtNLM"/>
    </source>
</evidence>
<gene>
    <name evidence="1" type="ORF">BWGOE11_53140</name>
</gene>
<dbReference type="PATRIC" id="fig|86662.24.peg.5354"/>
<dbReference type="SUPFAM" id="SSF53474">
    <property type="entry name" value="alpha/beta-Hydrolases"/>
    <property type="match status" value="1"/>
</dbReference>
<evidence type="ECO:0000313" key="2">
    <source>
        <dbReference type="Proteomes" id="UP000175835"/>
    </source>
</evidence>
<dbReference type="Gene3D" id="3.40.50.1820">
    <property type="entry name" value="alpha/beta hydrolase"/>
    <property type="match status" value="1"/>
</dbReference>
<comment type="caution">
    <text evidence="1">The sequence shown here is derived from an EMBL/GenBank/DDBJ whole genome shotgun (WGS) entry which is preliminary data.</text>
</comment>
<evidence type="ECO:0000313" key="1">
    <source>
        <dbReference type="EMBL" id="OFD88214.1"/>
    </source>
</evidence>
<dbReference type="InterPro" id="IPR029058">
    <property type="entry name" value="AB_hydrolase_fold"/>
</dbReference>
<accession>A0A1D3MVW6</accession>
<dbReference type="EMBL" id="LXLX01000050">
    <property type="protein sequence ID" value="OFD88214.1"/>
    <property type="molecule type" value="Genomic_DNA"/>
</dbReference>
<sequence length="393" mass="44413">MNELKKNPIATDEDYFKLSDNVYNDDYLHQGAAIEGANGKVWRVVESIDADKEKVNNGLQAIAVVPAKDYEPNKKHYENIIFAFRGTEFGKFDGDFTIDINQISIGNPKKYKLNTATQEVKFEPTSFDSSLEFVDHVNRTYKPTYIHATGHSKGAAEAHYVASERNFYATTYAAPNIYKLLSNEAKERVDSGELNNKIIDYTHKKDAVGNFTQFGAKMIGRQYTVKSNGTSHGLLGLLFMGEHPADTFKGMFHSNGNITLQLEPDEIIQQGKKLQTVSYILRDVIRNIEEFQRKEEEAIQKLKNQLKGETGPGGKYHLLEEYEVDDTIAEIAKMRQNGKDYFHNASLAEHLMILLQKELQTLSYLSDEICSAANSLRDKDQQLGADYKGLVGR</sequence>
<reference evidence="1 2" key="1">
    <citation type="submission" date="2016-05" db="EMBL/GenBank/DDBJ databases">
        <title>Bacillus thuringiensis and Bacillus weihenstephanensis as novel biocontrol agents of wilt causing Verticillium species.</title>
        <authorList>
            <person name="Hollensteiner J."/>
            <person name="Wemheuer F."/>
            <person name="Harting R."/>
            <person name="Kolarzyk A."/>
            <person name="Diaz-Valerio S."/>
            <person name="Poehlein A."/>
            <person name="Brzuszkiewicz E."/>
            <person name="Nesemann K."/>
            <person name="Braus-Stromeyer S."/>
            <person name="Braus G."/>
            <person name="Daniel R."/>
            <person name="Liesegang H."/>
        </authorList>
    </citation>
    <scope>NUCLEOTIDE SEQUENCE [LARGE SCALE GENOMIC DNA]</scope>
    <source>
        <strain evidence="1 2">GOE11</strain>
    </source>
</reference>
<dbReference type="Proteomes" id="UP000175835">
    <property type="component" value="Unassembled WGS sequence"/>
</dbReference>
<organism evidence="1 2">
    <name type="scientific">Bacillus mycoides</name>
    <dbReference type="NCBI Taxonomy" id="1405"/>
    <lineage>
        <taxon>Bacteria</taxon>
        <taxon>Bacillati</taxon>
        <taxon>Bacillota</taxon>
        <taxon>Bacilli</taxon>
        <taxon>Bacillales</taxon>
        <taxon>Bacillaceae</taxon>
        <taxon>Bacillus</taxon>
        <taxon>Bacillus cereus group</taxon>
    </lineage>
</organism>
<dbReference type="RefSeq" id="WP_070140124.1">
    <property type="nucleotide sequence ID" value="NZ_FMJF01000037.1"/>
</dbReference>
<name>A0A1D3MVW6_BACMY</name>
<dbReference type="AlphaFoldDB" id="A0A1D3MVW6"/>